<evidence type="ECO:0000313" key="3">
    <source>
        <dbReference type="EMBL" id="MBB5038403.1"/>
    </source>
</evidence>
<dbReference type="RefSeq" id="WP_184209198.1">
    <property type="nucleotide sequence ID" value="NZ_JACHIF010000005.1"/>
</dbReference>
<feature type="transmembrane region" description="Helical" evidence="1">
    <location>
        <begin position="242"/>
        <end position="260"/>
    </location>
</feature>
<organism evidence="3 4">
    <name type="scientific">Prosthecobacter dejongeii</name>
    <dbReference type="NCBI Taxonomy" id="48465"/>
    <lineage>
        <taxon>Bacteria</taxon>
        <taxon>Pseudomonadati</taxon>
        <taxon>Verrucomicrobiota</taxon>
        <taxon>Verrucomicrobiia</taxon>
        <taxon>Verrucomicrobiales</taxon>
        <taxon>Verrucomicrobiaceae</taxon>
        <taxon>Prosthecobacter</taxon>
    </lineage>
</organism>
<feature type="transmembrane region" description="Helical" evidence="1">
    <location>
        <begin position="155"/>
        <end position="173"/>
    </location>
</feature>
<feature type="transmembrane region" description="Helical" evidence="1">
    <location>
        <begin position="215"/>
        <end position="236"/>
    </location>
</feature>
<keyword evidence="1" id="KW-1133">Transmembrane helix</keyword>
<dbReference type="EMBL" id="JACHIF010000005">
    <property type="protein sequence ID" value="MBB5038403.1"/>
    <property type="molecule type" value="Genomic_DNA"/>
</dbReference>
<dbReference type="InterPro" id="IPR018677">
    <property type="entry name" value="DUF2157"/>
</dbReference>
<dbReference type="Proteomes" id="UP000534294">
    <property type="component" value="Unassembled WGS sequence"/>
</dbReference>
<reference evidence="3 4" key="1">
    <citation type="submission" date="2020-08" db="EMBL/GenBank/DDBJ databases">
        <title>Genomic Encyclopedia of Type Strains, Phase IV (KMG-IV): sequencing the most valuable type-strain genomes for metagenomic binning, comparative biology and taxonomic classification.</title>
        <authorList>
            <person name="Goeker M."/>
        </authorList>
    </citation>
    <scope>NUCLEOTIDE SEQUENCE [LARGE SCALE GENOMIC DNA]</scope>
    <source>
        <strain evidence="3 4">DSM 12251</strain>
    </source>
</reference>
<feature type="domain" description="DUF2157" evidence="2">
    <location>
        <begin position="17"/>
        <end position="155"/>
    </location>
</feature>
<proteinExistence type="predicted"/>
<comment type="caution">
    <text evidence="3">The sequence shown here is derived from an EMBL/GenBank/DDBJ whole genome shotgun (WGS) entry which is preliminary data.</text>
</comment>
<name>A0A7W8DQE8_9BACT</name>
<feature type="transmembrane region" description="Helical" evidence="1">
    <location>
        <begin position="131"/>
        <end position="148"/>
    </location>
</feature>
<protein>
    <submittedName>
        <fullName evidence="3">Putative membrane protein</fullName>
    </submittedName>
</protein>
<sequence>MSLHPLDQPVSLHTLRRWQREGLIDREALEAARQQIHPASAWLTWLRAELLLAGMALVLSGVVFFFAYNWQAITRFEKLGLIGVTMVACIVGASVVGVNRLGGQILVLAGTVMTGVFLAVFGQTYQTGADAYELFTGWAALTFVWVLLARMEALWFLWLVIVQTGLVLFWSQVAHPGWRWPEEGVAFAVAALNTAALVIRERFTPLPGRGWFRTLLLLSLLVALTLPAISVIFDGLEDHSLRLMYVPLWLAALAGSYGYYRFVRPDFACIALASANMAVMVVALLCRGLYFGMDDDGLGLFFLMAMIVVGVTTGLTLWLAREHRAMKPLLS</sequence>
<feature type="transmembrane region" description="Helical" evidence="1">
    <location>
        <begin position="298"/>
        <end position="320"/>
    </location>
</feature>
<dbReference type="AlphaFoldDB" id="A0A7W8DQE8"/>
<feature type="transmembrane region" description="Helical" evidence="1">
    <location>
        <begin position="80"/>
        <end position="98"/>
    </location>
</feature>
<evidence type="ECO:0000313" key="4">
    <source>
        <dbReference type="Proteomes" id="UP000534294"/>
    </source>
</evidence>
<dbReference type="Pfam" id="PF09925">
    <property type="entry name" value="DUF2157"/>
    <property type="match status" value="1"/>
</dbReference>
<feature type="transmembrane region" description="Helical" evidence="1">
    <location>
        <begin position="105"/>
        <end position="125"/>
    </location>
</feature>
<feature type="transmembrane region" description="Helical" evidence="1">
    <location>
        <begin position="185"/>
        <end position="203"/>
    </location>
</feature>
<accession>A0A7W8DQE8</accession>
<keyword evidence="1" id="KW-0812">Transmembrane</keyword>
<evidence type="ECO:0000259" key="2">
    <source>
        <dbReference type="Pfam" id="PF09925"/>
    </source>
</evidence>
<evidence type="ECO:0000256" key="1">
    <source>
        <dbReference type="SAM" id="Phobius"/>
    </source>
</evidence>
<gene>
    <name evidence="3" type="ORF">HNQ64_002666</name>
</gene>
<keyword evidence="4" id="KW-1185">Reference proteome</keyword>
<keyword evidence="1" id="KW-0472">Membrane</keyword>
<feature type="transmembrane region" description="Helical" evidence="1">
    <location>
        <begin position="267"/>
        <end position="292"/>
    </location>
</feature>
<feature type="transmembrane region" description="Helical" evidence="1">
    <location>
        <begin position="50"/>
        <end position="68"/>
    </location>
</feature>